<feature type="repeat" description="ANK" evidence="3">
    <location>
        <begin position="326"/>
        <end position="358"/>
    </location>
</feature>
<accession>A0A1F6TQE3</accession>
<evidence type="ECO:0000313" key="5">
    <source>
        <dbReference type="Proteomes" id="UP000178885"/>
    </source>
</evidence>
<gene>
    <name evidence="4" type="ORF">A2151_05420</name>
</gene>
<feature type="repeat" description="ANK" evidence="3">
    <location>
        <begin position="258"/>
        <end position="290"/>
    </location>
</feature>
<organism evidence="4 5">
    <name type="scientific">Candidatus Muproteobacteria bacterium RBG_16_65_34</name>
    <dbReference type="NCBI Taxonomy" id="1817760"/>
    <lineage>
        <taxon>Bacteria</taxon>
        <taxon>Pseudomonadati</taxon>
        <taxon>Pseudomonadota</taxon>
        <taxon>Candidatus Muproteobacteria</taxon>
    </lineage>
</organism>
<proteinExistence type="predicted"/>
<dbReference type="EMBL" id="MFSU01000060">
    <property type="protein sequence ID" value="OGI47276.1"/>
    <property type="molecule type" value="Genomic_DNA"/>
</dbReference>
<dbReference type="AlphaFoldDB" id="A0A1F6TQE3"/>
<feature type="repeat" description="ANK" evidence="3">
    <location>
        <begin position="293"/>
        <end position="325"/>
    </location>
</feature>
<reference evidence="4 5" key="1">
    <citation type="journal article" date="2016" name="Nat. Commun.">
        <title>Thousands of microbial genomes shed light on interconnected biogeochemical processes in an aquifer system.</title>
        <authorList>
            <person name="Anantharaman K."/>
            <person name="Brown C.T."/>
            <person name="Hug L.A."/>
            <person name="Sharon I."/>
            <person name="Castelle C.J."/>
            <person name="Probst A.J."/>
            <person name="Thomas B.C."/>
            <person name="Singh A."/>
            <person name="Wilkins M.J."/>
            <person name="Karaoz U."/>
            <person name="Brodie E.L."/>
            <person name="Williams K.H."/>
            <person name="Hubbard S.S."/>
            <person name="Banfield J.F."/>
        </authorList>
    </citation>
    <scope>NUCLEOTIDE SEQUENCE [LARGE SCALE GENOMIC DNA]</scope>
</reference>
<dbReference type="SMART" id="SM00248">
    <property type="entry name" value="ANK"/>
    <property type="match status" value="16"/>
</dbReference>
<feature type="repeat" description="ANK" evidence="3">
    <location>
        <begin position="433"/>
        <end position="467"/>
    </location>
</feature>
<feature type="repeat" description="ANK" evidence="3">
    <location>
        <begin position="95"/>
        <end position="127"/>
    </location>
</feature>
<dbReference type="Pfam" id="PF12796">
    <property type="entry name" value="Ank_2"/>
    <property type="match status" value="5"/>
</dbReference>
<sequence length="678" mass="72221">MNQHGATNRLFISTISAVFLMCPYVLVAQDNDAGRLRPSVDGDDLAFRSAVKQCQAGSAKSDLCTQALMAATLRGDEETVARLLGKGVDPDRHYRGVSPFMIAVTVGKEESVRQMVAHGANVNSRLPDGNTPLLDALQNKRHNLVRFLIAKGADVNAAGSTLPAPLLFAATRGDTESVAVLLEANADIGVTDGGQHTALWLAAENGHLEIVRMLVERGASIDETHNGISVLAQCIKKRRKDVALFLIAKGANVDAPRGAITPLMLAAEMGDEELVGALIQRGAQVNAQQRGGPDSTALHIAATNGHDKILRMLLDAGADLNTRELRGYTALHSAAHAGRATAIRLLAKRGADIESRSSLGFTPLLSATAFGTPEAIKALLDLGANSTASDGAGCNAICVCASYSDHDPSLDVVHKKCELLLARGVRVNSLDHHGRTPLVILAAGRSIRTDLIKLLLRYGADESISDKEGLTALLWAAKRDIPENVMPLVSRRARLNASDKLGNTVLIHAAYIGNPRVVKMLLDDPRSEVNARNQIGETALIVAAGAGNIEAVKLLVGKGANLSAMTDGVGKPIERVDADQLEFARQQSGPGVQLAAKKGPPPKRYEVGRTPVRRTEQNGEVIVHQPPVFMLPSMEVTSSMVDVRGENDDFVDETALMRARRMGHRQVADFLVRAGANQ</sequence>
<comment type="caution">
    <text evidence="4">The sequence shown here is derived from an EMBL/GenBank/DDBJ whole genome shotgun (WGS) entry which is preliminary data.</text>
</comment>
<evidence type="ECO:0000256" key="3">
    <source>
        <dbReference type="PROSITE-ProRule" id="PRU00023"/>
    </source>
</evidence>
<feature type="repeat" description="ANK" evidence="3">
    <location>
        <begin position="128"/>
        <end position="160"/>
    </location>
</feature>
<evidence type="ECO:0000313" key="4">
    <source>
        <dbReference type="EMBL" id="OGI47276.1"/>
    </source>
</evidence>
<dbReference type="SUPFAM" id="SSF48403">
    <property type="entry name" value="Ankyrin repeat"/>
    <property type="match status" value="2"/>
</dbReference>
<keyword evidence="2 3" id="KW-0040">ANK repeat</keyword>
<dbReference type="PANTHER" id="PTHR24198:SF165">
    <property type="entry name" value="ANKYRIN REPEAT-CONTAINING PROTEIN-RELATED"/>
    <property type="match status" value="1"/>
</dbReference>
<dbReference type="Proteomes" id="UP000178885">
    <property type="component" value="Unassembled WGS sequence"/>
</dbReference>
<dbReference type="InterPro" id="IPR002110">
    <property type="entry name" value="Ankyrin_rpt"/>
</dbReference>
<evidence type="ECO:0000256" key="1">
    <source>
        <dbReference type="ARBA" id="ARBA00022737"/>
    </source>
</evidence>
<dbReference type="PRINTS" id="PR01415">
    <property type="entry name" value="ANKYRIN"/>
</dbReference>
<dbReference type="Pfam" id="PF00023">
    <property type="entry name" value="Ank"/>
    <property type="match status" value="1"/>
</dbReference>
<dbReference type="Gene3D" id="1.25.40.20">
    <property type="entry name" value="Ankyrin repeat-containing domain"/>
    <property type="match status" value="4"/>
</dbReference>
<dbReference type="PROSITE" id="PS50297">
    <property type="entry name" value="ANK_REP_REGION"/>
    <property type="match status" value="9"/>
</dbReference>
<dbReference type="InterPro" id="IPR036770">
    <property type="entry name" value="Ankyrin_rpt-contain_sf"/>
</dbReference>
<feature type="repeat" description="ANK" evidence="3">
    <location>
        <begin position="194"/>
        <end position="226"/>
    </location>
</feature>
<name>A0A1F6TQE3_9PROT</name>
<dbReference type="PROSITE" id="PS50088">
    <property type="entry name" value="ANK_REPEAT"/>
    <property type="match status" value="10"/>
</dbReference>
<feature type="repeat" description="ANK" evidence="3">
    <location>
        <begin position="161"/>
        <end position="193"/>
    </location>
</feature>
<dbReference type="PANTHER" id="PTHR24198">
    <property type="entry name" value="ANKYRIN REPEAT AND PROTEIN KINASE DOMAIN-CONTAINING PROTEIN"/>
    <property type="match status" value="1"/>
</dbReference>
<keyword evidence="1" id="KW-0677">Repeat</keyword>
<protein>
    <submittedName>
        <fullName evidence="4">Uncharacterized protein</fullName>
    </submittedName>
</protein>
<feature type="repeat" description="ANK" evidence="3">
    <location>
        <begin position="535"/>
        <end position="567"/>
    </location>
</feature>
<dbReference type="STRING" id="1817760.A2151_05420"/>
<evidence type="ECO:0000256" key="2">
    <source>
        <dbReference type="ARBA" id="ARBA00023043"/>
    </source>
</evidence>
<feature type="repeat" description="ANK" evidence="3">
    <location>
        <begin position="359"/>
        <end position="391"/>
    </location>
</feature>